<evidence type="ECO:0000313" key="3">
    <source>
        <dbReference type="EMBL" id="CAE0729449.1"/>
    </source>
</evidence>
<feature type="region of interest" description="Disordered" evidence="1">
    <location>
        <begin position="220"/>
        <end position="241"/>
    </location>
</feature>
<accession>A0A7S4ER17</accession>
<evidence type="ECO:0000256" key="2">
    <source>
        <dbReference type="SAM" id="SignalP"/>
    </source>
</evidence>
<organism evidence="3">
    <name type="scientific">Pseudo-nitzschia australis</name>
    <dbReference type="NCBI Taxonomy" id="44445"/>
    <lineage>
        <taxon>Eukaryota</taxon>
        <taxon>Sar</taxon>
        <taxon>Stramenopiles</taxon>
        <taxon>Ochrophyta</taxon>
        <taxon>Bacillariophyta</taxon>
        <taxon>Bacillariophyceae</taxon>
        <taxon>Bacillariophycidae</taxon>
        <taxon>Bacillariales</taxon>
        <taxon>Bacillariaceae</taxon>
        <taxon>Pseudo-nitzschia</taxon>
    </lineage>
</organism>
<feature type="compositionally biased region" description="Basic and acidic residues" evidence="1">
    <location>
        <begin position="146"/>
        <end position="155"/>
    </location>
</feature>
<proteinExistence type="predicted"/>
<protein>
    <submittedName>
        <fullName evidence="3">Uncharacterized protein</fullName>
    </submittedName>
</protein>
<feature type="region of interest" description="Disordered" evidence="1">
    <location>
        <begin position="121"/>
        <end position="140"/>
    </location>
</feature>
<feature type="signal peptide" evidence="2">
    <location>
        <begin position="1"/>
        <end position="33"/>
    </location>
</feature>
<keyword evidence="2" id="KW-0732">Signal</keyword>
<feature type="region of interest" description="Disordered" evidence="1">
    <location>
        <begin position="146"/>
        <end position="196"/>
    </location>
</feature>
<evidence type="ECO:0000256" key="1">
    <source>
        <dbReference type="SAM" id="MobiDB-lite"/>
    </source>
</evidence>
<dbReference type="EMBL" id="HBIX01034077">
    <property type="protein sequence ID" value="CAE0729449.1"/>
    <property type="molecule type" value="Transcribed_RNA"/>
</dbReference>
<gene>
    <name evidence="3" type="ORF">PAUS00366_LOCUS22234</name>
</gene>
<feature type="compositionally biased region" description="Acidic residues" evidence="1">
    <location>
        <begin position="161"/>
        <end position="190"/>
    </location>
</feature>
<sequence>MTSISLDRNGSQRRCVKDLFYILLILLVALVSGQEEYSQPDLEAMTEAELEDICIKRGFQLVNDEAVELTKQDYIEAAQRCLAIEQEMNELLTQYPELADELEEEIKKMEKENAEKQAMVDELENQTSNDTTRASPEPGMAFHREKTQEDNKNDDGMGSEVDNDELFISEEVPVDEPVDNSMTGEEEEATLPDTAANDTEQLPTSMMEFDPAHIEDEDLVETETDDTTTNAGTEIESPDNSTMKEDLTMTTLAIESLRVLLKNTKDDVKRIIALAIPVLQPILNAGDAAWRQVQSLFLRAREAYEAYQATNQSPSEGSEVAETCDDSIPA</sequence>
<reference evidence="3" key="1">
    <citation type="submission" date="2021-01" db="EMBL/GenBank/DDBJ databases">
        <authorList>
            <person name="Corre E."/>
            <person name="Pelletier E."/>
            <person name="Niang G."/>
            <person name="Scheremetjew M."/>
            <person name="Finn R."/>
            <person name="Kale V."/>
            <person name="Holt S."/>
            <person name="Cochrane G."/>
            <person name="Meng A."/>
            <person name="Brown T."/>
            <person name="Cohen L."/>
        </authorList>
    </citation>
    <scope>NUCLEOTIDE SEQUENCE</scope>
    <source>
        <strain evidence="3">10249 10 AB</strain>
    </source>
</reference>
<feature type="compositionally biased region" description="Polar residues" evidence="1">
    <location>
        <begin position="125"/>
        <end position="134"/>
    </location>
</feature>
<dbReference type="AlphaFoldDB" id="A0A7S4ER17"/>
<name>A0A7S4ER17_9STRA</name>
<feature type="region of interest" description="Disordered" evidence="1">
    <location>
        <begin position="309"/>
        <end position="330"/>
    </location>
</feature>
<feature type="chain" id="PRO_5030633017" evidence="2">
    <location>
        <begin position="34"/>
        <end position="330"/>
    </location>
</feature>